<feature type="region of interest" description="Disordered" evidence="1">
    <location>
        <begin position="44"/>
        <end position="103"/>
    </location>
</feature>
<evidence type="ECO:0000313" key="3">
    <source>
        <dbReference type="Proteomes" id="UP000655570"/>
    </source>
</evidence>
<protein>
    <submittedName>
        <fullName evidence="2">Uncharacterized protein</fullName>
    </submittedName>
</protein>
<reference evidence="2 3" key="1">
    <citation type="submission" date="2020-08" db="EMBL/GenBank/DDBJ databases">
        <title>A Genomic Blueprint of the Chicken Gut Microbiome.</title>
        <authorList>
            <person name="Gilroy R."/>
            <person name="Ravi A."/>
            <person name="Getino M."/>
            <person name="Pursley I."/>
            <person name="Horton D.L."/>
            <person name="Alikhan N.-F."/>
            <person name="Baker D."/>
            <person name="Gharbi K."/>
            <person name="Hall N."/>
            <person name="Watson M."/>
            <person name="Adriaenssens E.M."/>
            <person name="Foster-Nyarko E."/>
            <person name="Jarju S."/>
            <person name="Secka A."/>
            <person name="Antonio M."/>
            <person name="Oren A."/>
            <person name="Chaudhuri R."/>
            <person name="La Ragione R.M."/>
            <person name="Hildebrand F."/>
            <person name="Pallen M.J."/>
        </authorList>
    </citation>
    <scope>NUCLEOTIDE SEQUENCE [LARGE SCALE GENOMIC DNA]</scope>
    <source>
        <strain evidence="2 3">Sa2CUA9</strain>
    </source>
</reference>
<organism evidence="2 3">
    <name type="scientific">Oerskovia merdavium</name>
    <dbReference type="NCBI Taxonomy" id="2762227"/>
    <lineage>
        <taxon>Bacteria</taxon>
        <taxon>Bacillati</taxon>
        <taxon>Actinomycetota</taxon>
        <taxon>Actinomycetes</taxon>
        <taxon>Micrococcales</taxon>
        <taxon>Cellulomonadaceae</taxon>
        <taxon>Oerskovia</taxon>
    </lineage>
</organism>
<keyword evidence="3" id="KW-1185">Reference proteome</keyword>
<proteinExistence type="predicted"/>
<dbReference type="EMBL" id="JACSQF010000029">
    <property type="protein sequence ID" value="MBD7982811.1"/>
    <property type="molecule type" value="Genomic_DNA"/>
</dbReference>
<feature type="region of interest" description="Disordered" evidence="1">
    <location>
        <begin position="1"/>
        <end position="21"/>
    </location>
</feature>
<sequence length="232" mass="25066">MSTTTTFDESQFRRATDGKFATKPVDEAAAGMGALISPAAAPAVDIGSRPAPVDMSDLAPNGVGPASQVRTASCVETRHPNGRTTRTYSDRTETSDAQGRLDSVDDVPSRVFVSGVRAGAREWHKAGELHRENGPAIERTGGGEAWYLDGKLHREGGPASTDRHGNTWWSRHGELHREDGPAVDNRQDFGFRQWRRNDELIAHVDDADVTLPEGARVGDATGFVGPRLPDQD</sequence>
<dbReference type="RefSeq" id="WP_191805998.1">
    <property type="nucleotide sequence ID" value="NZ_JACSQF010000029.1"/>
</dbReference>
<evidence type="ECO:0000313" key="2">
    <source>
        <dbReference type="EMBL" id="MBD7982811.1"/>
    </source>
</evidence>
<gene>
    <name evidence="2" type="ORF">H9641_19125</name>
</gene>
<evidence type="ECO:0000256" key="1">
    <source>
        <dbReference type="SAM" id="MobiDB-lite"/>
    </source>
</evidence>
<comment type="caution">
    <text evidence="2">The sequence shown here is derived from an EMBL/GenBank/DDBJ whole genome shotgun (WGS) entry which is preliminary data.</text>
</comment>
<accession>A0ABR8U444</accession>
<dbReference type="Proteomes" id="UP000655570">
    <property type="component" value="Unassembled WGS sequence"/>
</dbReference>
<name>A0ABR8U444_9CELL</name>